<evidence type="ECO:0000313" key="1">
    <source>
        <dbReference type="EMBL" id="KKN06546.1"/>
    </source>
</evidence>
<name>A0A0F9PZT4_9ZZZZ</name>
<reference evidence="1" key="1">
    <citation type="journal article" date="2015" name="Nature">
        <title>Complex archaea that bridge the gap between prokaryotes and eukaryotes.</title>
        <authorList>
            <person name="Spang A."/>
            <person name="Saw J.H."/>
            <person name="Jorgensen S.L."/>
            <person name="Zaremba-Niedzwiedzka K."/>
            <person name="Martijn J."/>
            <person name="Lind A.E."/>
            <person name="van Eijk R."/>
            <person name="Schleper C."/>
            <person name="Guy L."/>
            <person name="Ettema T.J."/>
        </authorList>
    </citation>
    <scope>NUCLEOTIDE SEQUENCE</scope>
</reference>
<accession>A0A0F9PZT4</accession>
<proteinExistence type="predicted"/>
<dbReference type="AlphaFoldDB" id="A0A0F9PZT4"/>
<comment type="caution">
    <text evidence="1">The sequence shown here is derived from an EMBL/GenBank/DDBJ whole genome shotgun (WGS) entry which is preliminary data.</text>
</comment>
<protein>
    <submittedName>
        <fullName evidence="1">Uncharacterized protein</fullName>
    </submittedName>
</protein>
<dbReference type="EMBL" id="LAZR01004678">
    <property type="protein sequence ID" value="KKN06546.1"/>
    <property type="molecule type" value="Genomic_DNA"/>
</dbReference>
<gene>
    <name evidence="1" type="ORF">LCGC14_1076300</name>
</gene>
<sequence>MIVYECSICEAYHPWDWNGDCRDDANRLYDIPDDAEVRTMVERLEADFVEV</sequence>
<organism evidence="1">
    <name type="scientific">marine sediment metagenome</name>
    <dbReference type="NCBI Taxonomy" id="412755"/>
    <lineage>
        <taxon>unclassified sequences</taxon>
        <taxon>metagenomes</taxon>
        <taxon>ecological metagenomes</taxon>
    </lineage>
</organism>